<sequence>MNFKVLKLKLNITNLGYLDETYGFEIDKVLQDCINGHSARVLENYLAGKLDVAEQPKDSLSPSVEAISRLAYMLLAVELAQLRKNLKQVDGTLKQQELVNARLKARIQDLRESQAQQLQLAQKKTQDLKQRHQERLNRIRLATQEVQNEKLAKILRLIDQSKAKHFEQLVHVAGYETVNWTQKSDASKSKLGSLERLNYNLMHMLVKQQEKAEFKNILFFSPVLPLTRYLHYKFDTVMDSVLKVALFTTLASKYLDVVLPYTVSRTEAFEHTIGNALDRSPLWIPKPDEKSEPVSSLVEVSSQDLTSFCGGLAKLIVNLVVIINHTRASRLTFQNLLAIDELVKIIVGEIATTKESAPISMVAETAPKRKSYFSMFNFWTRRKTRPPTIDEHYEKPAAEHDSNAVLEVSLFNSQNLVEHVHDQKIDIHSKIANSTLGVSPSASSSTVGASIFGSSSSMNPSNAQEWTSDEGSIPDVEWLSGKLYSYFGSEIAKSLDKETRTSVPASSELSVSTPSTYRQINYNTQNTESLGSKFKTAPLFSTNTMPIYQSNIPSTSRSRFRHYQPSRPAKTTDNWEVI</sequence>
<feature type="region of interest" description="Disordered" evidence="2">
    <location>
        <begin position="556"/>
        <end position="578"/>
    </location>
</feature>
<protein>
    <submittedName>
        <fullName evidence="3">Uncharacterized protein</fullName>
    </submittedName>
</protein>
<keyword evidence="4" id="KW-1185">Reference proteome</keyword>
<proteinExistence type="predicted"/>
<gene>
    <name evidence="3" type="ORF">OGAPHI_002562</name>
</gene>
<dbReference type="RefSeq" id="XP_046063221.1">
    <property type="nucleotide sequence ID" value="XM_046203445.1"/>
</dbReference>
<reference evidence="3" key="2">
    <citation type="submission" date="2021-01" db="EMBL/GenBank/DDBJ databases">
        <authorList>
            <person name="Schikora-Tamarit M.A."/>
        </authorList>
    </citation>
    <scope>NUCLEOTIDE SEQUENCE</scope>
    <source>
        <strain evidence="3">CBS6075</strain>
    </source>
</reference>
<evidence type="ECO:0000256" key="2">
    <source>
        <dbReference type="SAM" id="MobiDB-lite"/>
    </source>
</evidence>
<comment type="caution">
    <text evidence="3">The sequence shown here is derived from an EMBL/GenBank/DDBJ whole genome shotgun (WGS) entry which is preliminary data.</text>
</comment>
<name>A0A9P8PB87_9ASCO</name>
<dbReference type="OrthoDB" id="3993416at2759"/>
<evidence type="ECO:0000256" key="1">
    <source>
        <dbReference type="SAM" id="Coils"/>
    </source>
</evidence>
<accession>A0A9P8PB87</accession>
<evidence type="ECO:0000313" key="4">
    <source>
        <dbReference type="Proteomes" id="UP000769157"/>
    </source>
</evidence>
<organism evidence="3 4">
    <name type="scientific">Ogataea philodendri</name>
    <dbReference type="NCBI Taxonomy" id="1378263"/>
    <lineage>
        <taxon>Eukaryota</taxon>
        <taxon>Fungi</taxon>
        <taxon>Dikarya</taxon>
        <taxon>Ascomycota</taxon>
        <taxon>Saccharomycotina</taxon>
        <taxon>Pichiomycetes</taxon>
        <taxon>Pichiales</taxon>
        <taxon>Pichiaceae</taxon>
        <taxon>Ogataea</taxon>
    </lineage>
</organism>
<feature type="compositionally biased region" description="Polar residues" evidence="2">
    <location>
        <begin position="569"/>
        <end position="578"/>
    </location>
</feature>
<dbReference type="AlphaFoldDB" id="A0A9P8PB87"/>
<evidence type="ECO:0000313" key="3">
    <source>
        <dbReference type="EMBL" id="KAH3668807.1"/>
    </source>
</evidence>
<keyword evidence="1" id="KW-0175">Coiled coil</keyword>
<reference evidence="3" key="1">
    <citation type="journal article" date="2021" name="Open Biol.">
        <title>Shared evolutionary footprints suggest mitochondrial oxidative damage underlies multiple complex I losses in fungi.</title>
        <authorList>
            <person name="Schikora-Tamarit M.A."/>
            <person name="Marcet-Houben M."/>
            <person name="Nosek J."/>
            <person name="Gabaldon T."/>
        </authorList>
    </citation>
    <scope>NUCLEOTIDE SEQUENCE</scope>
    <source>
        <strain evidence="3">CBS6075</strain>
    </source>
</reference>
<feature type="coiled-coil region" evidence="1">
    <location>
        <begin position="79"/>
        <end position="149"/>
    </location>
</feature>
<dbReference type="EMBL" id="JAEUBE010000158">
    <property type="protein sequence ID" value="KAH3668807.1"/>
    <property type="molecule type" value="Genomic_DNA"/>
</dbReference>
<dbReference type="Proteomes" id="UP000769157">
    <property type="component" value="Unassembled WGS sequence"/>
</dbReference>
<dbReference type="GeneID" id="70234529"/>